<evidence type="ECO:0000313" key="3">
    <source>
        <dbReference type="Proteomes" id="UP001595821"/>
    </source>
</evidence>
<dbReference type="AlphaFoldDB" id="A0ABD5P4B9"/>
<sequence>MAAELFVLFVLFALAAPLVLWLLIAGETSNPTVVDREEAERIARERGGLDETDRRESPDRRTDRDDRTDRDEWGVDSRWDE</sequence>
<dbReference type="GeneID" id="71853136"/>
<dbReference type="EMBL" id="JBHSDJ010000131">
    <property type="protein sequence ID" value="MFC4249184.1"/>
    <property type="molecule type" value="Genomic_DNA"/>
</dbReference>
<feature type="region of interest" description="Disordered" evidence="1">
    <location>
        <begin position="34"/>
        <end position="81"/>
    </location>
</feature>
<evidence type="ECO:0000313" key="2">
    <source>
        <dbReference type="EMBL" id="MFC4249184.1"/>
    </source>
</evidence>
<proteinExistence type="predicted"/>
<dbReference type="Pfam" id="PF26467">
    <property type="entry name" value="DUF8143"/>
    <property type="match status" value="1"/>
</dbReference>
<dbReference type="InterPro" id="IPR058456">
    <property type="entry name" value="DUF8143"/>
</dbReference>
<accession>A0ABD5P4B9</accession>
<reference evidence="2 3" key="1">
    <citation type="journal article" date="2014" name="Int. J. Syst. Evol. Microbiol.">
        <title>Complete genome sequence of Corynebacterium casei LMG S-19264T (=DSM 44701T), isolated from a smear-ripened cheese.</title>
        <authorList>
            <consortium name="US DOE Joint Genome Institute (JGI-PGF)"/>
            <person name="Walter F."/>
            <person name="Albersmeier A."/>
            <person name="Kalinowski J."/>
            <person name="Ruckert C."/>
        </authorList>
    </citation>
    <scope>NUCLEOTIDE SEQUENCE [LARGE SCALE GENOMIC DNA]</scope>
    <source>
        <strain evidence="2 3">IBRC-M 10912</strain>
    </source>
</reference>
<comment type="caution">
    <text evidence="2">The sequence shown here is derived from an EMBL/GenBank/DDBJ whole genome shotgun (WGS) entry which is preliminary data.</text>
</comment>
<dbReference type="RefSeq" id="WP_246972685.1">
    <property type="nucleotide sequence ID" value="NZ_CP095397.1"/>
</dbReference>
<dbReference type="Proteomes" id="UP001595821">
    <property type="component" value="Unassembled WGS sequence"/>
</dbReference>
<protein>
    <submittedName>
        <fullName evidence="2">Uncharacterized protein</fullName>
    </submittedName>
</protein>
<evidence type="ECO:0000256" key="1">
    <source>
        <dbReference type="SAM" id="MobiDB-lite"/>
    </source>
</evidence>
<organism evidence="2 3">
    <name type="scientific">Natribaculum luteum</name>
    <dbReference type="NCBI Taxonomy" id="1586232"/>
    <lineage>
        <taxon>Archaea</taxon>
        <taxon>Methanobacteriati</taxon>
        <taxon>Methanobacteriota</taxon>
        <taxon>Stenosarchaea group</taxon>
        <taxon>Halobacteria</taxon>
        <taxon>Halobacteriales</taxon>
        <taxon>Natrialbaceae</taxon>
        <taxon>Natribaculum</taxon>
    </lineage>
</organism>
<gene>
    <name evidence="2" type="ORF">ACFOZ7_20000</name>
</gene>
<name>A0ABD5P4B9_9EURY</name>